<evidence type="ECO:0000256" key="1">
    <source>
        <dbReference type="ARBA" id="ARBA00022527"/>
    </source>
</evidence>
<comment type="caution">
    <text evidence="3">The sequence shown here is derived from an EMBL/GenBank/DDBJ whole genome shotgun (WGS) entry which is preliminary data.</text>
</comment>
<dbReference type="RefSeq" id="WP_143426994.1">
    <property type="nucleotide sequence ID" value="NZ_PDJI01000004.1"/>
</dbReference>
<keyword evidence="1" id="KW-0808">Transferase</keyword>
<dbReference type="PANTHER" id="PTHR35526">
    <property type="entry name" value="ANTI-SIGMA-F FACTOR RSBW-RELATED"/>
    <property type="match status" value="1"/>
</dbReference>
<sequence length="153" mass="16282">MSQNGARDRTVAASAPVRPHLRAARAVGRWQVRSPADLPLLRRAVLAAELRTGAGAREASLDHSRLALVATELATNALKYASGPCVAGISRAAGGWLLEVIDSSPESPPVRCPPEPGRPGGNGLLIIEQLSSRWGWYRATDGVHKHVWAELAD</sequence>
<evidence type="ECO:0000313" key="3">
    <source>
        <dbReference type="EMBL" id="PFG39737.1"/>
    </source>
</evidence>
<dbReference type="CDD" id="cd16936">
    <property type="entry name" value="HATPase_RsbW-like"/>
    <property type="match status" value="1"/>
</dbReference>
<dbReference type="SUPFAM" id="SSF55874">
    <property type="entry name" value="ATPase domain of HSP90 chaperone/DNA topoisomerase II/histidine kinase"/>
    <property type="match status" value="1"/>
</dbReference>
<dbReference type="AlphaFoldDB" id="A0A2A9EKX2"/>
<protein>
    <recommendedName>
        <fullName evidence="2">Histidine kinase/HSP90-like ATPase domain-containing protein</fullName>
    </recommendedName>
</protein>
<keyword evidence="1" id="KW-0723">Serine/threonine-protein kinase</keyword>
<accession>A0A2A9EKX2</accession>
<evidence type="ECO:0000313" key="4">
    <source>
        <dbReference type="Proteomes" id="UP000222106"/>
    </source>
</evidence>
<dbReference type="InterPro" id="IPR036890">
    <property type="entry name" value="HATPase_C_sf"/>
</dbReference>
<keyword evidence="4" id="KW-1185">Reference proteome</keyword>
<dbReference type="OrthoDB" id="4251531at2"/>
<keyword evidence="1" id="KW-0418">Kinase</keyword>
<evidence type="ECO:0000259" key="2">
    <source>
        <dbReference type="Pfam" id="PF13581"/>
    </source>
</evidence>
<dbReference type="InterPro" id="IPR003594">
    <property type="entry name" value="HATPase_dom"/>
</dbReference>
<name>A0A2A9EKX2_9MICO</name>
<dbReference type="Proteomes" id="UP000222106">
    <property type="component" value="Unassembled WGS sequence"/>
</dbReference>
<reference evidence="3 4" key="1">
    <citation type="submission" date="2017-10" db="EMBL/GenBank/DDBJ databases">
        <title>Sequencing the genomes of 1000 actinobacteria strains.</title>
        <authorList>
            <person name="Klenk H.-P."/>
        </authorList>
    </citation>
    <scope>NUCLEOTIDE SEQUENCE [LARGE SCALE GENOMIC DNA]</scope>
    <source>
        <strain evidence="3 4">DSM 21838</strain>
    </source>
</reference>
<dbReference type="GO" id="GO:0004674">
    <property type="term" value="F:protein serine/threonine kinase activity"/>
    <property type="evidence" value="ECO:0007669"/>
    <property type="project" value="UniProtKB-KW"/>
</dbReference>
<dbReference type="InterPro" id="IPR050267">
    <property type="entry name" value="Anti-sigma-factor_SerPK"/>
</dbReference>
<dbReference type="EMBL" id="PDJI01000004">
    <property type="protein sequence ID" value="PFG39737.1"/>
    <property type="molecule type" value="Genomic_DNA"/>
</dbReference>
<proteinExistence type="predicted"/>
<organism evidence="3 4">
    <name type="scientific">Georgenia soli</name>
    <dbReference type="NCBI Taxonomy" id="638953"/>
    <lineage>
        <taxon>Bacteria</taxon>
        <taxon>Bacillati</taxon>
        <taxon>Actinomycetota</taxon>
        <taxon>Actinomycetes</taxon>
        <taxon>Micrococcales</taxon>
        <taxon>Bogoriellaceae</taxon>
        <taxon>Georgenia</taxon>
    </lineage>
</organism>
<dbReference type="Pfam" id="PF13581">
    <property type="entry name" value="HATPase_c_2"/>
    <property type="match status" value="1"/>
</dbReference>
<dbReference type="Gene3D" id="3.30.565.10">
    <property type="entry name" value="Histidine kinase-like ATPase, C-terminal domain"/>
    <property type="match status" value="1"/>
</dbReference>
<dbReference type="PANTHER" id="PTHR35526:SF3">
    <property type="entry name" value="ANTI-SIGMA-F FACTOR RSBW"/>
    <property type="match status" value="1"/>
</dbReference>
<feature type="domain" description="Histidine kinase/HSP90-like ATPase" evidence="2">
    <location>
        <begin position="35"/>
        <end position="136"/>
    </location>
</feature>
<gene>
    <name evidence="3" type="ORF">ATJ97_2250</name>
</gene>